<evidence type="ECO:0000313" key="2">
    <source>
        <dbReference type="EMBL" id="SFG06065.1"/>
    </source>
</evidence>
<dbReference type="eggNOG" id="COG2017">
    <property type="taxonomic scope" value="Bacteria"/>
</dbReference>
<dbReference type="SUPFAM" id="SSF74650">
    <property type="entry name" value="Galactose mutarotase-like"/>
    <property type="match status" value="1"/>
</dbReference>
<dbReference type="Proteomes" id="UP000246114">
    <property type="component" value="Unassembled WGS sequence"/>
</dbReference>
<dbReference type="EMBL" id="QAMZ01000029">
    <property type="protein sequence ID" value="PWL53979.1"/>
    <property type="molecule type" value="Genomic_DNA"/>
</dbReference>
<dbReference type="InterPro" id="IPR008183">
    <property type="entry name" value="Aldose_1/G6P_1-epimerase"/>
</dbReference>
<evidence type="ECO:0000313" key="4">
    <source>
        <dbReference type="Proteomes" id="UP000246114"/>
    </source>
</evidence>
<sequence length="287" mass="33551">MIAIENDRIRVAISEKGAEVKKVYDKKKGFQFMWNGDRRYWGRVSPILFPIVGKLKDDTYTLDGKEYKLTQHGFLRDQEFIVDRQTDTMVHLMFASDGRFRDVYPYEFEVHVIYEVTDNMLDINWQVVNLEEKDMYFSIGGHPAFKVPMAEGETIKDYYLEIQPSDKEVERIELTGEVKKEENLEKLPLNAELFEKDAVIFSNVDGIAIKSNTNSHEIRLDFKDFPYVGIWTKYMSEDKTVAPFVCIEPWYGISDLFYTDGDLKNKVGINKIDPQDVFDCAYSIEFI</sequence>
<reference evidence="2 3" key="1">
    <citation type="submission" date="2016-10" db="EMBL/GenBank/DDBJ databases">
        <authorList>
            <person name="de Groot N.N."/>
        </authorList>
    </citation>
    <scope>NUCLEOTIDE SEQUENCE [LARGE SCALE GENOMIC DNA]</scope>
    <source>
        <strain evidence="2 3">NLAE-zl-G419</strain>
    </source>
</reference>
<dbReference type="STRING" id="1529.SAMN04487885_12355"/>
<organism evidence="2 3">
    <name type="scientific">Clostridium cadaveris</name>
    <dbReference type="NCBI Taxonomy" id="1529"/>
    <lineage>
        <taxon>Bacteria</taxon>
        <taxon>Bacillati</taxon>
        <taxon>Bacillota</taxon>
        <taxon>Clostridia</taxon>
        <taxon>Eubacteriales</taxon>
        <taxon>Clostridiaceae</taxon>
        <taxon>Clostridium</taxon>
    </lineage>
</organism>
<dbReference type="GO" id="GO:0030246">
    <property type="term" value="F:carbohydrate binding"/>
    <property type="evidence" value="ECO:0007669"/>
    <property type="project" value="InterPro"/>
</dbReference>
<dbReference type="Pfam" id="PF01263">
    <property type="entry name" value="Aldose_epim"/>
    <property type="match status" value="1"/>
</dbReference>
<dbReference type="EMBL" id="FOOE01000023">
    <property type="protein sequence ID" value="SFG06065.1"/>
    <property type="molecule type" value="Genomic_DNA"/>
</dbReference>
<keyword evidence="3" id="KW-1185">Reference proteome</keyword>
<name>A0A1I2NPZ6_9CLOT</name>
<protein>
    <submittedName>
        <fullName evidence="1">Aldose 1-epimerase family protein</fullName>
    </submittedName>
    <submittedName>
        <fullName evidence="2">Galactose mutarotase</fullName>
    </submittedName>
</protein>
<accession>A0A1I2NPZ6</accession>
<dbReference type="Gene3D" id="2.70.98.10">
    <property type="match status" value="1"/>
</dbReference>
<dbReference type="InterPro" id="IPR037481">
    <property type="entry name" value="LacX"/>
</dbReference>
<dbReference type="GO" id="GO:0005975">
    <property type="term" value="P:carbohydrate metabolic process"/>
    <property type="evidence" value="ECO:0007669"/>
    <property type="project" value="InterPro"/>
</dbReference>
<dbReference type="InterPro" id="IPR014718">
    <property type="entry name" value="GH-type_carb-bd"/>
</dbReference>
<dbReference type="InterPro" id="IPR011013">
    <property type="entry name" value="Gal_mutarotase_sf_dom"/>
</dbReference>
<dbReference type="PANTHER" id="PTHR11122:SF13">
    <property type="entry name" value="GLUCOSE-6-PHOSPHATE 1-EPIMERASE"/>
    <property type="match status" value="1"/>
</dbReference>
<dbReference type="PANTHER" id="PTHR11122">
    <property type="entry name" value="APOSPORY-ASSOCIATED PROTEIN C-RELATED"/>
    <property type="match status" value="1"/>
</dbReference>
<dbReference type="GO" id="GO:0016853">
    <property type="term" value="F:isomerase activity"/>
    <property type="evidence" value="ECO:0007669"/>
    <property type="project" value="InterPro"/>
</dbReference>
<proteinExistence type="predicted"/>
<reference evidence="1 4" key="2">
    <citation type="submission" date="2018-03" db="EMBL/GenBank/DDBJ databases">
        <title>The uncultured portion of the human microbiome is neutrally assembled.</title>
        <authorList>
            <person name="Jeraldo P."/>
            <person name="Boardman L."/>
            <person name="White B.A."/>
            <person name="Nelson H."/>
            <person name="Goldenfeld N."/>
            <person name="Chia N."/>
        </authorList>
    </citation>
    <scope>NUCLEOTIDE SEQUENCE [LARGE SCALE GENOMIC DNA]</scope>
    <source>
        <strain evidence="1">CIM:MAG 903</strain>
    </source>
</reference>
<dbReference type="CDD" id="cd09024">
    <property type="entry name" value="Aldose_epim_lacX"/>
    <property type="match status" value="1"/>
</dbReference>
<dbReference type="OrthoDB" id="9795355at2"/>
<dbReference type="AlphaFoldDB" id="A0A1I2NPZ6"/>
<dbReference type="GeneID" id="90543430"/>
<evidence type="ECO:0000313" key="1">
    <source>
        <dbReference type="EMBL" id="PWL53979.1"/>
    </source>
</evidence>
<gene>
    <name evidence="1" type="ORF">DBY38_06165</name>
    <name evidence="2" type="ORF">SAMN04487885_12355</name>
</gene>
<evidence type="ECO:0000313" key="3">
    <source>
        <dbReference type="Proteomes" id="UP000182135"/>
    </source>
</evidence>
<dbReference type="RefSeq" id="WP_027638808.1">
    <property type="nucleotide sequence ID" value="NZ_BAAACD010000023.1"/>
</dbReference>
<dbReference type="Proteomes" id="UP000182135">
    <property type="component" value="Unassembled WGS sequence"/>
</dbReference>